<reference evidence="1" key="1">
    <citation type="submission" date="2021-03" db="EMBL/GenBank/DDBJ databases">
        <title>Evolutionary priming and transition to the ectomycorrhizal habit in an iconic lineage of mushroom-forming fungi: is preadaptation a requirement?</title>
        <authorList>
            <consortium name="DOE Joint Genome Institute"/>
            <person name="Looney B.P."/>
            <person name="Miyauchi S."/>
            <person name="Morin E."/>
            <person name="Drula E."/>
            <person name="Courty P.E."/>
            <person name="Chicoki N."/>
            <person name="Fauchery L."/>
            <person name="Kohler A."/>
            <person name="Kuo A."/>
            <person name="LaButti K."/>
            <person name="Pangilinan J."/>
            <person name="Lipzen A."/>
            <person name="Riley R."/>
            <person name="Andreopoulos W."/>
            <person name="He G."/>
            <person name="Johnson J."/>
            <person name="Barry K.W."/>
            <person name="Grigoriev I.V."/>
            <person name="Nagy L."/>
            <person name="Hibbett D."/>
            <person name="Henrissat B."/>
            <person name="Matheny P.B."/>
            <person name="Labbe J."/>
            <person name="Martin A.F."/>
        </authorList>
    </citation>
    <scope>NUCLEOTIDE SEQUENCE</scope>
    <source>
        <strain evidence="1">BPL698</strain>
    </source>
</reference>
<gene>
    <name evidence="1" type="ORF">F5148DRAFT_831701</name>
</gene>
<comment type="caution">
    <text evidence="1">The sequence shown here is derived from an EMBL/GenBank/DDBJ whole genome shotgun (WGS) entry which is preliminary data.</text>
</comment>
<dbReference type="EMBL" id="JAGFNK010000077">
    <property type="protein sequence ID" value="KAI9508867.1"/>
    <property type="molecule type" value="Genomic_DNA"/>
</dbReference>
<dbReference type="Proteomes" id="UP001207468">
    <property type="component" value="Unassembled WGS sequence"/>
</dbReference>
<protein>
    <submittedName>
        <fullName evidence="1">Uncharacterized protein</fullName>
    </submittedName>
</protein>
<sequence length="429" mass="46760">MKPTSHSTAYEKRHTKPCRFFQKGVCPLSADHCDFAHVKIQILPVRYSYGYSRPIQERQCDDRESPQSAAPTMPIEFGTQKSVVPGTEFPSLENVVAVVQPTHVHSRSLRRSTHPPVAAAKVPHVSRPYPRVPVLLPVASAQQPAPNVPYPVSVSSEDVAQLIFRGGESSPTSDVPSLSDGDSEPPSAACEAPELTERWLGSPPVTSPVVYYSPTPGLFSPGVPFTHPVYGPWTPPVGKQATHPESRRHGMSTRKLKALKTKHCKFFKKDGRCPQGSLCTFIHDPSAIQSPKSEQESPLDTSCYSSEAPSGSEAGSYVGDDHGQNIHPVTWRVIGGGVMMGGRREVCPQFKDGVCPEGDDCPYAHLRDDDTQTPIEATTSTSTPRASYFPQGETHERNTKQVDPPASRTHTRRIPDGRARIRASICSGC</sequence>
<keyword evidence="2" id="KW-1185">Reference proteome</keyword>
<accession>A0ACC0UBI8</accession>
<evidence type="ECO:0000313" key="2">
    <source>
        <dbReference type="Proteomes" id="UP001207468"/>
    </source>
</evidence>
<organism evidence="1 2">
    <name type="scientific">Russula earlei</name>
    <dbReference type="NCBI Taxonomy" id="71964"/>
    <lineage>
        <taxon>Eukaryota</taxon>
        <taxon>Fungi</taxon>
        <taxon>Dikarya</taxon>
        <taxon>Basidiomycota</taxon>
        <taxon>Agaricomycotina</taxon>
        <taxon>Agaricomycetes</taxon>
        <taxon>Russulales</taxon>
        <taxon>Russulaceae</taxon>
        <taxon>Russula</taxon>
    </lineage>
</organism>
<evidence type="ECO:0000313" key="1">
    <source>
        <dbReference type="EMBL" id="KAI9508867.1"/>
    </source>
</evidence>
<proteinExistence type="predicted"/>
<name>A0ACC0UBI8_9AGAM</name>